<feature type="compositionally biased region" description="Low complexity" evidence="1">
    <location>
        <begin position="27"/>
        <end position="39"/>
    </location>
</feature>
<keyword evidence="2" id="KW-0812">Transmembrane</keyword>
<keyword evidence="5" id="KW-1185">Reference proteome</keyword>
<evidence type="ECO:0000259" key="3">
    <source>
        <dbReference type="Pfam" id="PF08239"/>
    </source>
</evidence>
<protein>
    <submittedName>
        <fullName evidence="4">SH3 domain-containing protein</fullName>
    </submittedName>
</protein>
<feature type="compositionally biased region" description="Low complexity" evidence="1">
    <location>
        <begin position="280"/>
        <end position="297"/>
    </location>
</feature>
<reference evidence="5" key="2">
    <citation type="submission" date="2023-07" db="EMBL/GenBank/DDBJ databases">
        <title>Ancylobacter moscoviensis sp. nov., facultatively methylotrophic bacteria from activated sludge and the reclassification of Starkeya novella (Starkey 1934) Kelly et al. 2000 as Ancylobacter novellus comb. nov., Starkeya koreensis Im et al. 2006 as Ancylobacter koreensis comb.nov., Angulomicrobium tetraedrale Vasil'eva et al. 1986 as Ancylobacter tetraedralis comb. nov., Angulomicrobium amanitiforme Fritz et al. 2004 as Ancylobacter amanitiformis comb. nov. and Methylorhabdus multivorans Doronina et al. 1996 as Ancylobacter multivorans comb. nov. and emended description of the genus Ancylobacter.</title>
        <authorList>
            <person name="Doronina N."/>
            <person name="Chemodurova A."/>
            <person name="Grouzdev D."/>
            <person name="Koziaeva V."/>
            <person name="Shi W."/>
            <person name="Wu L."/>
            <person name="Kaparullina E."/>
        </authorList>
    </citation>
    <scope>NUCLEOTIDE SEQUENCE [LARGE SCALE GENOMIC DNA]</scope>
    <source>
        <strain evidence="5">Jip08</strain>
    </source>
</reference>
<feature type="transmembrane region" description="Helical" evidence="2">
    <location>
        <begin position="118"/>
        <end position="139"/>
    </location>
</feature>
<evidence type="ECO:0000313" key="4">
    <source>
        <dbReference type="EMBL" id="MCK0209166.1"/>
    </source>
</evidence>
<feature type="region of interest" description="Disordered" evidence="1">
    <location>
        <begin position="178"/>
        <end position="208"/>
    </location>
</feature>
<feature type="compositionally biased region" description="Low complexity" evidence="1">
    <location>
        <begin position="178"/>
        <end position="189"/>
    </location>
</feature>
<dbReference type="RefSeq" id="WP_247201680.1">
    <property type="nucleotide sequence ID" value="NZ_JALKCG010000006.1"/>
</dbReference>
<dbReference type="EMBL" id="JALKCG010000006">
    <property type="protein sequence ID" value="MCK0209166.1"/>
    <property type="molecule type" value="Genomic_DNA"/>
</dbReference>
<proteinExistence type="predicted"/>
<feature type="compositionally biased region" description="Polar residues" evidence="1">
    <location>
        <begin position="63"/>
        <end position="73"/>
    </location>
</feature>
<dbReference type="Pfam" id="PF08239">
    <property type="entry name" value="SH3_3"/>
    <property type="match status" value="1"/>
</dbReference>
<gene>
    <name evidence="4" type="ORF">MWN33_14110</name>
</gene>
<dbReference type="Proteomes" id="UP001202867">
    <property type="component" value="Unassembled WGS sequence"/>
</dbReference>
<dbReference type="InterPro" id="IPR003646">
    <property type="entry name" value="SH3-like_bac-type"/>
</dbReference>
<dbReference type="Gene3D" id="2.30.30.40">
    <property type="entry name" value="SH3 Domains"/>
    <property type="match status" value="1"/>
</dbReference>
<reference evidence="4 5" key="1">
    <citation type="submission" date="2022-04" db="EMBL/GenBank/DDBJ databases">
        <authorList>
            <person name="Grouzdev D.S."/>
            <person name="Pantiukh K.S."/>
            <person name="Krutkina M.S."/>
        </authorList>
    </citation>
    <scope>NUCLEOTIDE SEQUENCE [LARGE SCALE GENOMIC DNA]</scope>
    <source>
        <strain evidence="4 5">Jip08</strain>
    </source>
</reference>
<sequence length="389" mass="38614">MTQPAANPPRASDDATAAPGATPPGMTPGGAAPAGTPRPYGEVRERIAALGEVSDLLARRPVSPTSARQTGTEGSVKGSAGGSAKDAARSEPRRRGFGTSAREAEVRRKRGSSKDVITWQRLGALAVFIAVVGGGAVMLQSLAAREEAKVADEVIGNAAVASVAPSAPMPVAAAAPAAPARPTPVQTAQLQQAAPTHSAAPVTGSLADTLPPVLRDTASPFDASTPVAVTAFAAPATAARSDAAAADTAPAAAPPESPPQAAAPKPVAMPKEAPLPPARPAVVASAEATPARAADAEPVSDDAESQAGFGGDPVGTATIRSSVTMRGAPRKGAAPIGNLSAGQKVELVACHGWCEVISEGKRGFIYKSFVNAGTSARADTEAEPDAATQ</sequence>
<organism evidence="4 5">
    <name type="scientific">Ancylobacter koreensis</name>
    <dbReference type="NCBI Taxonomy" id="266121"/>
    <lineage>
        <taxon>Bacteria</taxon>
        <taxon>Pseudomonadati</taxon>
        <taxon>Pseudomonadota</taxon>
        <taxon>Alphaproteobacteria</taxon>
        <taxon>Hyphomicrobiales</taxon>
        <taxon>Xanthobacteraceae</taxon>
        <taxon>Ancylobacter</taxon>
    </lineage>
</organism>
<feature type="domain" description="SH3b" evidence="3">
    <location>
        <begin position="321"/>
        <end position="370"/>
    </location>
</feature>
<accession>A0ABT0DPG8</accession>
<evidence type="ECO:0000313" key="5">
    <source>
        <dbReference type="Proteomes" id="UP001202867"/>
    </source>
</evidence>
<name>A0ABT0DPG8_9HYPH</name>
<keyword evidence="2" id="KW-0472">Membrane</keyword>
<feature type="region of interest" description="Disordered" evidence="1">
    <location>
        <begin position="1"/>
        <end position="113"/>
    </location>
</feature>
<evidence type="ECO:0000256" key="2">
    <source>
        <dbReference type="SAM" id="Phobius"/>
    </source>
</evidence>
<comment type="caution">
    <text evidence="4">The sequence shown here is derived from an EMBL/GenBank/DDBJ whole genome shotgun (WGS) entry which is preliminary data.</text>
</comment>
<evidence type="ECO:0000256" key="1">
    <source>
        <dbReference type="SAM" id="MobiDB-lite"/>
    </source>
</evidence>
<feature type="region of interest" description="Disordered" evidence="1">
    <location>
        <begin position="243"/>
        <end position="317"/>
    </location>
</feature>
<keyword evidence="2" id="KW-1133">Transmembrane helix</keyword>
<feature type="compositionally biased region" description="Low complexity" evidence="1">
    <location>
        <begin position="74"/>
        <end position="85"/>
    </location>
</feature>